<evidence type="ECO:0000256" key="1">
    <source>
        <dbReference type="SAM" id="MobiDB-lite"/>
    </source>
</evidence>
<dbReference type="Proteomes" id="UP001500518">
    <property type="component" value="Unassembled WGS sequence"/>
</dbReference>
<organism evidence="2 3">
    <name type="scientific">Erythrobacter westpacificensis</name>
    <dbReference type="NCBI Taxonomy" id="1055231"/>
    <lineage>
        <taxon>Bacteria</taxon>
        <taxon>Pseudomonadati</taxon>
        <taxon>Pseudomonadota</taxon>
        <taxon>Alphaproteobacteria</taxon>
        <taxon>Sphingomonadales</taxon>
        <taxon>Erythrobacteraceae</taxon>
        <taxon>Erythrobacter/Porphyrobacter group</taxon>
        <taxon>Erythrobacter</taxon>
    </lineage>
</organism>
<gene>
    <name evidence="2" type="ORF">GCM10023208_34860</name>
</gene>
<reference evidence="3" key="1">
    <citation type="journal article" date="2019" name="Int. J. Syst. Evol. Microbiol.">
        <title>The Global Catalogue of Microorganisms (GCM) 10K type strain sequencing project: providing services to taxonomists for standard genome sequencing and annotation.</title>
        <authorList>
            <consortium name="The Broad Institute Genomics Platform"/>
            <consortium name="The Broad Institute Genome Sequencing Center for Infectious Disease"/>
            <person name="Wu L."/>
            <person name="Ma J."/>
        </authorList>
    </citation>
    <scope>NUCLEOTIDE SEQUENCE [LARGE SCALE GENOMIC DNA]</scope>
    <source>
        <strain evidence="3">JCM 18014</strain>
    </source>
</reference>
<dbReference type="SUPFAM" id="SSF46785">
    <property type="entry name" value="Winged helix' DNA-binding domain"/>
    <property type="match status" value="1"/>
</dbReference>
<evidence type="ECO:0000313" key="2">
    <source>
        <dbReference type="EMBL" id="GAA5063661.1"/>
    </source>
</evidence>
<comment type="caution">
    <text evidence="2">The sequence shown here is derived from an EMBL/GenBank/DDBJ whole genome shotgun (WGS) entry which is preliminary data.</text>
</comment>
<name>A0ABP9KSQ1_9SPHN</name>
<feature type="compositionally biased region" description="Basic residues" evidence="1">
    <location>
        <begin position="267"/>
        <end position="278"/>
    </location>
</feature>
<dbReference type="InterPro" id="IPR036390">
    <property type="entry name" value="WH_DNA-bd_sf"/>
</dbReference>
<dbReference type="EMBL" id="BAABHV010000036">
    <property type="protein sequence ID" value="GAA5063661.1"/>
    <property type="molecule type" value="Genomic_DNA"/>
</dbReference>
<sequence>MSVSIGTALARGGHAAAAQLAPGRSSRPSSGDRVVDLLRSLSRLTSAAQVNDFLRLLHSQLSQLAGGPLDDRETQLIHRMAEERRLELQEARERRLPPTHSYFPTRPKSELSRSEAASGKRNPLRWARKQRLGGLAAVPPIADYNGFTEGERAVLYIIAADMRAFGACRCTTQEIADRAGVGRTTVRNAVRKARQIGAVKVEHRPQWRGKWLSNIITIVCKTWLSWLRRFRPNLGLRFKGVKKAKPTDTSGLNHNSSRDFQPESHSQNHRWKRQKEWP</sequence>
<feature type="region of interest" description="Disordered" evidence="1">
    <location>
        <begin position="244"/>
        <end position="278"/>
    </location>
</feature>
<evidence type="ECO:0008006" key="4">
    <source>
        <dbReference type="Google" id="ProtNLM"/>
    </source>
</evidence>
<evidence type="ECO:0000313" key="3">
    <source>
        <dbReference type="Proteomes" id="UP001500518"/>
    </source>
</evidence>
<proteinExistence type="predicted"/>
<dbReference type="RefSeq" id="WP_346034166.1">
    <property type="nucleotide sequence ID" value="NZ_BAABHV010000036.1"/>
</dbReference>
<feature type="region of interest" description="Disordered" evidence="1">
    <location>
        <begin position="89"/>
        <end position="122"/>
    </location>
</feature>
<protein>
    <recommendedName>
        <fullName evidence="4">Helix-turn-helix domain-containing protein</fullName>
    </recommendedName>
</protein>
<accession>A0ABP9KSQ1</accession>
<keyword evidence="3" id="KW-1185">Reference proteome</keyword>